<dbReference type="OMA" id="IHNYLRM"/>
<dbReference type="GO" id="GO:0003904">
    <property type="term" value="F:deoxyribodipyrimidine photo-lyase activity"/>
    <property type="evidence" value="ECO:0007669"/>
    <property type="project" value="UniProtKB-EC"/>
</dbReference>
<dbReference type="InterPro" id="IPR036134">
    <property type="entry name" value="Crypto/Photolyase_FAD-like_sf"/>
</dbReference>
<evidence type="ECO:0000313" key="14">
    <source>
        <dbReference type="EMBL" id="ABO99248.1"/>
    </source>
</evidence>
<keyword evidence="10" id="KW-0456">Lyase</keyword>
<dbReference type="eggNOG" id="KOG0133">
    <property type="taxonomic scope" value="Eukaryota"/>
</dbReference>
<keyword evidence="5" id="KW-0285">Flavoprotein</keyword>
<keyword evidence="7" id="KW-0274">FAD</keyword>
<dbReference type="GeneID" id="5006909"/>
<comment type="catalytic activity">
    <reaction evidence="12">
        <text>cyclobutadipyrimidine (in DNA) = 2 pyrimidine residues (in DNA).</text>
        <dbReference type="EC" id="4.1.99.3"/>
    </reaction>
</comment>
<keyword evidence="9" id="KW-0234">DNA repair</keyword>
<dbReference type="InterPro" id="IPR036155">
    <property type="entry name" value="Crypto/Photolyase_N_sf"/>
</dbReference>
<evidence type="ECO:0000256" key="11">
    <source>
        <dbReference type="ARBA" id="ARBA00031671"/>
    </source>
</evidence>
<accession>A4S6J5</accession>
<evidence type="ECO:0000259" key="13">
    <source>
        <dbReference type="PROSITE" id="PS51645"/>
    </source>
</evidence>
<dbReference type="RefSeq" id="XP_001422939.1">
    <property type="nucleotide sequence ID" value="XM_001422902.1"/>
</dbReference>
<dbReference type="FunFam" id="1.10.579.10:FF:000002">
    <property type="entry name" value="Deoxyribodipyrimidine photolyase"/>
    <property type="match status" value="1"/>
</dbReference>
<evidence type="ECO:0000256" key="1">
    <source>
        <dbReference type="ARBA" id="ARBA00001974"/>
    </source>
</evidence>
<dbReference type="HOGENOM" id="CLU_026342_2_1_1"/>
<dbReference type="PANTHER" id="PTHR10211">
    <property type="entry name" value="DEOXYRIBODIPYRIMIDINE PHOTOLYASE"/>
    <property type="match status" value="1"/>
</dbReference>
<dbReference type="EMBL" id="CP000593">
    <property type="protein sequence ID" value="ABO99248.1"/>
    <property type="molecule type" value="Genomic_DNA"/>
</dbReference>
<evidence type="ECO:0000313" key="16">
    <source>
        <dbReference type="Proteomes" id="UP000001568"/>
    </source>
</evidence>
<evidence type="ECO:0000256" key="10">
    <source>
        <dbReference type="ARBA" id="ARBA00023239"/>
    </source>
</evidence>
<evidence type="ECO:0000256" key="4">
    <source>
        <dbReference type="ARBA" id="ARBA00014046"/>
    </source>
</evidence>
<dbReference type="PROSITE" id="PS51645">
    <property type="entry name" value="PHR_CRY_ALPHA_BETA"/>
    <property type="match status" value="1"/>
</dbReference>
<dbReference type="Gene3D" id="1.10.579.10">
    <property type="entry name" value="DNA Cyclobutane Dipyrimidine Photolyase, subunit A, domain 3"/>
    <property type="match status" value="1"/>
</dbReference>
<dbReference type="EC" id="4.1.99.3" evidence="3"/>
<feature type="domain" description="Photolyase/cryptochrome alpha/beta" evidence="13">
    <location>
        <begin position="26"/>
        <end position="160"/>
    </location>
</feature>
<evidence type="ECO:0000256" key="2">
    <source>
        <dbReference type="ARBA" id="ARBA00006409"/>
    </source>
</evidence>
<dbReference type="KEGG" id="olu:OSTLU_41733"/>
<dbReference type="SUPFAM" id="SSF48173">
    <property type="entry name" value="Cryptochrome/photolyase FAD-binding domain"/>
    <property type="match status" value="1"/>
</dbReference>
<organism evidence="14 16">
    <name type="scientific">Ostreococcus lucimarinus (strain CCE9901)</name>
    <dbReference type="NCBI Taxonomy" id="436017"/>
    <lineage>
        <taxon>Eukaryota</taxon>
        <taxon>Viridiplantae</taxon>
        <taxon>Chlorophyta</taxon>
        <taxon>Mamiellophyceae</taxon>
        <taxon>Mamiellales</taxon>
        <taxon>Bathycoccaceae</taxon>
        <taxon>Ostreococcus</taxon>
    </lineage>
</organism>
<comment type="cofactor">
    <cofactor evidence="1">
        <name>FAD</name>
        <dbReference type="ChEBI" id="CHEBI:57692"/>
    </cofactor>
</comment>
<evidence type="ECO:0000256" key="6">
    <source>
        <dbReference type="ARBA" id="ARBA00022763"/>
    </source>
</evidence>
<dbReference type="Gramene" id="ABO99248">
    <property type="protein sequence ID" value="ABO99248"/>
    <property type="gene ID" value="OSTLU_41733"/>
</dbReference>
<comment type="similarity">
    <text evidence="2">Belongs to the DNA photolyase class-2 family.</text>
</comment>
<dbReference type="InterPro" id="IPR052219">
    <property type="entry name" value="Photolyase_Class-2"/>
</dbReference>
<keyword evidence="6" id="KW-0227">DNA damage</keyword>
<protein>
    <recommendedName>
        <fullName evidence="4">Deoxyribodipyrimidine photo-lyase</fullName>
        <ecNumber evidence="3">4.1.99.3</ecNumber>
    </recommendedName>
    <alternativeName>
        <fullName evidence="11">DNA photolyase</fullName>
    </alternativeName>
</protein>
<keyword evidence="8" id="KW-0238">DNA-binding</keyword>
<evidence type="ECO:0000256" key="12">
    <source>
        <dbReference type="ARBA" id="ARBA00033999"/>
    </source>
</evidence>
<dbReference type="Proteomes" id="UP000001568">
    <property type="component" value="Chromosome 13"/>
</dbReference>
<dbReference type="Gene3D" id="1.25.40.80">
    <property type="match status" value="1"/>
</dbReference>
<dbReference type="Gene3D" id="3.40.50.620">
    <property type="entry name" value="HUPs"/>
    <property type="match status" value="1"/>
</dbReference>
<evidence type="ECO:0000256" key="5">
    <source>
        <dbReference type="ARBA" id="ARBA00022630"/>
    </source>
</evidence>
<dbReference type="SUPFAM" id="SSF52425">
    <property type="entry name" value="Cryptochrome/photolyase, N-terminal domain"/>
    <property type="match status" value="1"/>
</dbReference>
<evidence type="ECO:0000256" key="9">
    <source>
        <dbReference type="ARBA" id="ARBA00023204"/>
    </source>
</evidence>
<gene>
    <name evidence="15" type="ORF">OSTLU_36787</name>
    <name evidence="14" type="ORF">OSTLU_41733</name>
</gene>
<dbReference type="GeneID" id="5004960"/>
<dbReference type="OrthoDB" id="494480at2759"/>
<dbReference type="PROSITE" id="PS01084">
    <property type="entry name" value="DNA_PHOTOLYASES_2_2"/>
    <property type="match status" value="1"/>
</dbReference>
<evidence type="ECO:0000256" key="3">
    <source>
        <dbReference type="ARBA" id="ARBA00013149"/>
    </source>
</evidence>
<dbReference type="Gramene" id="ABP01298">
    <property type="protein sequence ID" value="ABP01298"/>
    <property type="gene ID" value="OSTLU_36787"/>
</dbReference>
<dbReference type="AlphaFoldDB" id="A4S6J5"/>
<name>A4S6J5_OSTLU</name>
<dbReference type="Pfam" id="PF00875">
    <property type="entry name" value="DNA_photolyase"/>
    <property type="match status" value="1"/>
</dbReference>
<sequence>MNDAAKAALDASARARASASASASAGPVVYWCDRDRRCANNDALGRAMELANERRVPLVVAMHVGTDLSGSGIGGARRAVFALKGLKELDEDLRARGVSTRTTTGSDVAGGIVETCETLNASAVVCDFSPLREGRAAREAVARVVEVPVIEVDAHNVVPAWVTSDKQEYAARTIRPKIHRNLGDFLTAPQALDDLIAAPDALTPSETDWDALIDTARVKGAHVPEVDWIKPGERAALAALLDPNVDSFLPQRLTLYGERNKPTSPRAVSRLSPYLNHGQLSPRRAAWEAAQLRGIVDDEAIDSYLEELIVRRELSDNYCLFNPYYDSLQGASQWAQDSLSLHARDVREYVYDYKTLERGNTHDELWNAAQKELYHLGRMHGFMRMYWAKKILEWTPSPEVALQTAIQLNDAYALDGLDPNGYVGCMWSIAGVHDQGWKERAVFGKVRYMNYAGCKRKFQIQDYVAAVDAEISGIGRK</sequence>
<dbReference type="RefSeq" id="XP_001420955.1">
    <property type="nucleotide sequence ID" value="XM_001420918.1"/>
</dbReference>
<dbReference type="InterPro" id="IPR006050">
    <property type="entry name" value="DNA_photolyase_N"/>
</dbReference>
<evidence type="ECO:0000256" key="7">
    <source>
        <dbReference type="ARBA" id="ARBA00022827"/>
    </source>
</evidence>
<dbReference type="KEGG" id="olu:OSTLU_36787"/>
<evidence type="ECO:0000313" key="15">
    <source>
        <dbReference type="EMBL" id="ABP01298.1"/>
    </source>
</evidence>
<dbReference type="EMBL" id="CP000601">
    <property type="protein sequence ID" value="ABP01298.1"/>
    <property type="molecule type" value="Genomic_DNA"/>
</dbReference>
<reference evidence="14 16" key="1">
    <citation type="journal article" date="2007" name="Proc. Natl. Acad. Sci. U.S.A.">
        <title>The tiny eukaryote Ostreococcus provides genomic insights into the paradox of plankton speciation.</title>
        <authorList>
            <person name="Palenik B."/>
            <person name="Grimwood J."/>
            <person name="Aerts A."/>
            <person name="Rouze P."/>
            <person name="Salamov A."/>
            <person name="Putnam N."/>
            <person name="Dupont C."/>
            <person name="Jorgensen R."/>
            <person name="Derelle E."/>
            <person name="Rombauts S."/>
            <person name="Zhou K."/>
            <person name="Otillar R."/>
            <person name="Merchant S.S."/>
            <person name="Podell S."/>
            <person name="Gaasterland T."/>
            <person name="Napoli C."/>
            <person name="Gendler K."/>
            <person name="Manuell A."/>
            <person name="Tai V."/>
            <person name="Vallon O."/>
            <person name="Piganeau G."/>
            <person name="Jancek S."/>
            <person name="Heijde M."/>
            <person name="Jabbari K."/>
            <person name="Bowler C."/>
            <person name="Lohr M."/>
            <person name="Robbens S."/>
            <person name="Werner G."/>
            <person name="Dubchak I."/>
            <person name="Pazour G.J."/>
            <person name="Ren Q."/>
            <person name="Paulsen I."/>
            <person name="Delwiche C."/>
            <person name="Schmutz J."/>
            <person name="Rokhsar D."/>
            <person name="Van de Peer Y."/>
            <person name="Moreau H."/>
            <person name="Grigoriev I.V."/>
        </authorList>
    </citation>
    <scope>NUCLEOTIDE SEQUENCE [LARGE SCALE GENOMIC DNA]</scope>
    <source>
        <strain evidence="14 16">CCE9901</strain>
    </source>
</reference>
<evidence type="ECO:0000256" key="8">
    <source>
        <dbReference type="ARBA" id="ARBA00023125"/>
    </source>
</evidence>
<keyword evidence="16" id="KW-1185">Reference proteome</keyword>
<dbReference type="PANTHER" id="PTHR10211:SF0">
    <property type="entry name" value="DEOXYRIBODIPYRIMIDINE PHOTO-LYASE"/>
    <property type="match status" value="1"/>
</dbReference>
<dbReference type="GO" id="GO:0000719">
    <property type="term" value="P:photoreactive repair"/>
    <property type="evidence" value="ECO:0007669"/>
    <property type="project" value="TreeGrafter"/>
</dbReference>
<dbReference type="InterPro" id="IPR014729">
    <property type="entry name" value="Rossmann-like_a/b/a_fold"/>
</dbReference>
<proteinExistence type="inferred from homology"/>
<dbReference type="STRING" id="436017.A4S6J5"/>
<dbReference type="InterPro" id="IPR032673">
    <property type="entry name" value="DNA_photolyase_2_CS"/>
</dbReference>
<dbReference type="Proteomes" id="UP000001568">
    <property type="component" value="Chromosome 21"/>
</dbReference>
<dbReference type="GO" id="GO:0003677">
    <property type="term" value="F:DNA binding"/>
    <property type="evidence" value="ECO:0007669"/>
    <property type="project" value="UniProtKB-KW"/>
</dbReference>